<feature type="region of interest" description="Disordered" evidence="1">
    <location>
        <begin position="355"/>
        <end position="425"/>
    </location>
</feature>
<dbReference type="EMBL" id="MNCJ02000325">
    <property type="protein sequence ID" value="KAF5785410.1"/>
    <property type="molecule type" value="Genomic_DNA"/>
</dbReference>
<feature type="compositionally biased region" description="Polar residues" evidence="1">
    <location>
        <begin position="212"/>
        <end position="225"/>
    </location>
</feature>
<evidence type="ECO:0000256" key="3">
    <source>
        <dbReference type="SAM" id="SignalP"/>
    </source>
</evidence>
<dbReference type="AlphaFoldDB" id="A0A251TIP1"/>
<proteinExistence type="predicted"/>
<feature type="compositionally biased region" description="Polar residues" evidence="1">
    <location>
        <begin position="194"/>
        <end position="205"/>
    </location>
</feature>
<feature type="compositionally biased region" description="Polar residues" evidence="1">
    <location>
        <begin position="295"/>
        <end position="304"/>
    </location>
</feature>
<dbReference type="Proteomes" id="UP000215914">
    <property type="component" value="Chromosome 10"/>
</dbReference>
<feature type="signal peptide" evidence="3">
    <location>
        <begin position="1"/>
        <end position="23"/>
    </location>
</feature>
<dbReference type="Pfam" id="PF24053">
    <property type="entry name" value="DUF7356"/>
    <property type="match status" value="1"/>
</dbReference>
<keyword evidence="2" id="KW-0472">Membrane</keyword>
<sequence>MDKNGSVIVLFVLLIIVFAPSDAFNSRKLDTIQDLNASSNANQGSPSSSPPPPDKTGDLTPVGAPKPKDKPVTNSSDSGDKKLDAGKNEEGKISKTFVSESCKGDMICNDQGKTIMACVQDFENGTNNLTLIVLNEQDVELKVNIKSATSMNNPLQTFELPAHATKKVNVNITFSEDKSNKVILNAGNGDCELQISQPSPVNSPSKPKDPENTSNVKDVTNSTDSPAKPKDVNNTVDSPSKPKDVQNVTDTPAKPNDVNNPPSPPKPKDINPPPKSKDVDDQSKSKVVDDSSKSTPTSTNAPVSKNNVFDQWTFYSKQVTPIHGAYLAFLVALVVGGSWALCSIRKRRSGGGVPYQELEMGPSESSNAVDVETAEGWDQDWDDDDWDEDKAIRSPGGSSHAKTISSNGLTSRAAKKDGWDADWDE</sequence>
<feature type="region of interest" description="Disordered" evidence="1">
    <location>
        <begin position="191"/>
        <end position="304"/>
    </location>
</feature>
<feature type="compositionally biased region" description="Acidic residues" evidence="1">
    <location>
        <begin position="372"/>
        <end position="388"/>
    </location>
</feature>
<dbReference type="FunCoup" id="A0A251TIP1">
    <property type="interactions" value="2254"/>
</dbReference>
<evidence type="ECO:0000313" key="7">
    <source>
        <dbReference type="Proteomes" id="UP000215914"/>
    </source>
</evidence>
<evidence type="ECO:0000256" key="1">
    <source>
        <dbReference type="SAM" id="MobiDB-lite"/>
    </source>
</evidence>
<feature type="compositionally biased region" description="Pro residues" evidence="1">
    <location>
        <begin position="261"/>
        <end position="274"/>
    </location>
</feature>
<dbReference type="EMBL" id="CM007899">
    <property type="protein sequence ID" value="OTG10436.1"/>
    <property type="molecule type" value="Genomic_DNA"/>
</dbReference>
<gene>
    <name evidence="6" type="ORF">HannXRQ_Chr10g0287531</name>
    <name evidence="5" type="ORF">HanXRQr2_Chr10g0428331</name>
</gene>
<feature type="compositionally biased region" description="Polar residues" evidence="1">
    <location>
        <begin position="35"/>
        <end position="44"/>
    </location>
</feature>
<keyword evidence="7" id="KW-1185">Reference proteome</keyword>
<keyword evidence="3" id="KW-0732">Signal</keyword>
<evidence type="ECO:0000313" key="6">
    <source>
        <dbReference type="EMBL" id="OTG10436.1"/>
    </source>
</evidence>
<dbReference type="InParanoid" id="A0A251TIP1"/>
<dbReference type="PANTHER" id="PTHR34200">
    <property type="entry name" value="DENTIN SIALOPHOSPHOPROTEIN-LIKE ISOFORM X1"/>
    <property type="match status" value="1"/>
</dbReference>
<feature type="compositionally biased region" description="Basic and acidic residues" evidence="1">
    <location>
        <begin position="275"/>
        <end position="292"/>
    </location>
</feature>
<feature type="region of interest" description="Disordered" evidence="1">
    <location>
        <begin position="35"/>
        <end position="87"/>
    </location>
</feature>
<accession>A0A251TIP1</accession>
<evidence type="ECO:0000313" key="5">
    <source>
        <dbReference type="EMBL" id="KAF5785410.1"/>
    </source>
</evidence>
<dbReference type="OrthoDB" id="785602at2759"/>
<feature type="compositionally biased region" description="Basic and acidic residues" evidence="1">
    <location>
        <begin position="78"/>
        <end position="87"/>
    </location>
</feature>
<evidence type="ECO:0000259" key="4">
    <source>
        <dbReference type="Pfam" id="PF24053"/>
    </source>
</evidence>
<evidence type="ECO:0000256" key="2">
    <source>
        <dbReference type="SAM" id="Phobius"/>
    </source>
</evidence>
<reference evidence="5 7" key="1">
    <citation type="journal article" date="2017" name="Nature">
        <title>The sunflower genome provides insights into oil metabolism, flowering and Asterid evolution.</title>
        <authorList>
            <person name="Badouin H."/>
            <person name="Gouzy J."/>
            <person name="Grassa C.J."/>
            <person name="Murat F."/>
            <person name="Staton S.E."/>
            <person name="Cottret L."/>
            <person name="Lelandais-Briere C."/>
            <person name="Owens G.L."/>
            <person name="Carrere S."/>
            <person name="Mayjonade B."/>
            <person name="Legrand L."/>
            <person name="Gill N."/>
            <person name="Kane N.C."/>
            <person name="Bowers J.E."/>
            <person name="Hubner S."/>
            <person name="Bellec A."/>
            <person name="Berard A."/>
            <person name="Berges H."/>
            <person name="Blanchet N."/>
            <person name="Boniface M.C."/>
            <person name="Brunel D."/>
            <person name="Catrice O."/>
            <person name="Chaidir N."/>
            <person name="Claudel C."/>
            <person name="Donnadieu C."/>
            <person name="Faraut T."/>
            <person name="Fievet G."/>
            <person name="Helmstetter N."/>
            <person name="King M."/>
            <person name="Knapp S.J."/>
            <person name="Lai Z."/>
            <person name="Le Paslier M.C."/>
            <person name="Lippi Y."/>
            <person name="Lorenzon L."/>
            <person name="Mandel J.R."/>
            <person name="Marage G."/>
            <person name="Marchand G."/>
            <person name="Marquand E."/>
            <person name="Bret-Mestries E."/>
            <person name="Morien E."/>
            <person name="Nambeesan S."/>
            <person name="Nguyen T."/>
            <person name="Pegot-Espagnet P."/>
            <person name="Pouilly N."/>
            <person name="Raftis F."/>
            <person name="Sallet E."/>
            <person name="Schiex T."/>
            <person name="Thomas J."/>
            <person name="Vandecasteele C."/>
            <person name="Vares D."/>
            <person name="Vear F."/>
            <person name="Vautrin S."/>
            <person name="Crespi M."/>
            <person name="Mangin B."/>
            <person name="Burke J.M."/>
            <person name="Salse J."/>
            <person name="Munos S."/>
            <person name="Vincourt P."/>
            <person name="Rieseberg L.H."/>
            <person name="Langlade N.B."/>
        </authorList>
    </citation>
    <scope>NUCLEOTIDE SEQUENCE [LARGE SCALE GENOMIC DNA]</scope>
    <source>
        <strain evidence="7">cv. SF193</strain>
        <tissue evidence="5">Leaves</tissue>
    </source>
</reference>
<keyword evidence="2" id="KW-0812">Transmembrane</keyword>
<name>A0A251TIP1_HELAN</name>
<dbReference type="InterPro" id="IPR055780">
    <property type="entry name" value="DUF7356"/>
</dbReference>
<organism evidence="6 7">
    <name type="scientific">Helianthus annuus</name>
    <name type="common">Common sunflower</name>
    <dbReference type="NCBI Taxonomy" id="4232"/>
    <lineage>
        <taxon>Eukaryota</taxon>
        <taxon>Viridiplantae</taxon>
        <taxon>Streptophyta</taxon>
        <taxon>Embryophyta</taxon>
        <taxon>Tracheophyta</taxon>
        <taxon>Spermatophyta</taxon>
        <taxon>Magnoliopsida</taxon>
        <taxon>eudicotyledons</taxon>
        <taxon>Gunneridae</taxon>
        <taxon>Pentapetalae</taxon>
        <taxon>asterids</taxon>
        <taxon>campanulids</taxon>
        <taxon>Asterales</taxon>
        <taxon>Asteraceae</taxon>
        <taxon>Asteroideae</taxon>
        <taxon>Heliantheae alliance</taxon>
        <taxon>Heliantheae</taxon>
        <taxon>Helianthus</taxon>
    </lineage>
</organism>
<reference evidence="5" key="3">
    <citation type="submission" date="2020-06" db="EMBL/GenBank/DDBJ databases">
        <title>Helianthus annuus Genome sequencing and assembly Release 2.</title>
        <authorList>
            <person name="Gouzy J."/>
            <person name="Langlade N."/>
            <person name="Munos S."/>
        </authorList>
    </citation>
    <scope>NUCLEOTIDE SEQUENCE</scope>
    <source>
        <tissue evidence="5">Leaves</tissue>
    </source>
</reference>
<dbReference type="Gramene" id="mRNA:HanXRQr2_Chr10g0428331">
    <property type="protein sequence ID" value="mRNA:HanXRQr2_Chr10g0428331"/>
    <property type="gene ID" value="HanXRQr2_Chr10g0428331"/>
</dbReference>
<dbReference type="PANTHER" id="PTHR34200:SF2">
    <property type="entry name" value="TRANSMEMBRANE PROTEIN"/>
    <property type="match status" value="1"/>
</dbReference>
<reference evidence="6" key="2">
    <citation type="submission" date="2017-02" db="EMBL/GenBank/DDBJ databases">
        <title>Sunflower complete genome.</title>
        <authorList>
            <person name="Langlade N."/>
            <person name="Munos S."/>
        </authorList>
    </citation>
    <scope>NUCLEOTIDE SEQUENCE [LARGE SCALE GENOMIC DNA]</scope>
    <source>
        <tissue evidence="6">Leaves</tissue>
    </source>
</reference>
<feature type="transmembrane region" description="Helical" evidence="2">
    <location>
        <begin position="324"/>
        <end position="342"/>
    </location>
</feature>
<protein>
    <recommendedName>
        <fullName evidence="4">DUF7356 domain-containing protein</fullName>
    </recommendedName>
</protein>
<feature type="compositionally biased region" description="Polar residues" evidence="1">
    <location>
        <begin position="396"/>
        <end position="410"/>
    </location>
</feature>
<feature type="domain" description="DUF7356" evidence="4">
    <location>
        <begin position="95"/>
        <end position="198"/>
    </location>
</feature>
<feature type="chain" id="PRO_5012309865" description="DUF7356 domain-containing protein" evidence="3">
    <location>
        <begin position="24"/>
        <end position="425"/>
    </location>
</feature>
<keyword evidence="2" id="KW-1133">Transmembrane helix</keyword>